<comment type="similarity">
    <text evidence="2 6">Belongs to the peptidase C69 family.</text>
</comment>
<dbReference type="Gene3D" id="3.60.60.10">
    <property type="entry name" value="Penicillin V Acylase, Chain A"/>
    <property type="match status" value="1"/>
</dbReference>
<organism evidence="8 9">
    <name type="scientific">Edwardsiella piscicida</name>
    <dbReference type="NCBI Taxonomy" id="1263550"/>
    <lineage>
        <taxon>Bacteria</taxon>
        <taxon>Pseudomonadati</taxon>
        <taxon>Pseudomonadota</taxon>
        <taxon>Gammaproteobacteria</taxon>
        <taxon>Enterobacterales</taxon>
        <taxon>Hafniaceae</taxon>
        <taxon>Edwardsiella</taxon>
    </lineage>
</organism>
<proteinExistence type="inferred from homology"/>
<evidence type="ECO:0000256" key="6">
    <source>
        <dbReference type="RuleBase" id="RU364089"/>
    </source>
</evidence>
<sequence>MKLKSVSVLISSLIAAAFTINSDACTTILVGAGATSDGSRIIARTEDHDPTLSKVMLKHQAKENSSDTFHANENKFTYSVPKKAFSYTSFSNGKEGKQPDQMTWGAAGFNQKGVGMTATETIFASAEALKHDPYLPETGITEDSITDVILPYVSSAREGAARLGKIIEEKGAGEGFGVAFVDQHDIWYLETGSGHQWLATRLPKDDYYVTGNQGRLQTYKPDDSANYMASPTLISAAEKYGLYDPKRDGDFNFEKAYTLHNEKNDPYYNYPRVYALQHLYTPDIKTSLAEPQHFPVFAKPEAKLDIDAVKQGLRNTYENIERKPYTQTPDYRLRPVSLFRTQQAHILQARDGLPQGIADVEYLAYGMPSISIFIPVYANSIHQFPQAYRTVTSGKADSVSAQWQFRKLQTLVMMDYYKYAPVVQKAYKQQEATFSVMQRDMEKAYLATYQKDPAKAQQLVQQFEDRVFSDALSTTQTLTNQIFTQLTQDVNTKYKFAGA</sequence>
<dbReference type="NCBIfam" id="NF033678">
    <property type="entry name" value="C69_fam_dipept"/>
    <property type="match status" value="1"/>
</dbReference>
<protein>
    <recommendedName>
        <fullName evidence="6">Dipeptidase</fullName>
        <ecNumber evidence="6">3.4.-.-</ecNumber>
    </recommendedName>
</protein>
<evidence type="ECO:0000256" key="3">
    <source>
        <dbReference type="ARBA" id="ARBA00022670"/>
    </source>
</evidence>
<dbReference type="EC" id="3.4.-.-" evidence="6"/>
<evidence type="ECO:0000256" key="1">
    <source>
        <dbReference type="ARBA" id="ARBA00001670"/>
    </source>
</evidence>
<evidence type="ECO:0000313" key="9">
    <source>
        <dbReference type="Proteomes" id="UP001223683"/>
    </source>
</evidence>
<dbReference type="GeneID" id="72529065"/>
<evidence type="ECO:0000256" key="5">
    <source>
        <dbReference type="ARBA" id="ARBA00022997"/>
    </source>
</evidence>
<dbReference type="PANTHER" id="PTHR12994:SF17">
    <property type="entry name" value="LD30995P"/>
    <property type="match status" value="1"/>
</dbReference>
<gene>
    <name evidence="8" type="ORF">PWJ79_10855</name>
</gene>
<dbReference type="Proteomes" id="UP001223683">
    <property type="component" value="Chromosome"/>
</dbReference>
<evidence type="ECO:0000256" key="7">
    <source>
        <dbReference type="SAM" id="SignalP"/>
    </source>
</evidence>
<dbReference type="GO" id="GO:0016805">
    <property type="term" value="F:dipeptidase activity"/>
    <property type="evidence" value="ECO:0007669"/>
    <property type="project" value="UniProtKB-KW"/>
</dbReference>
<dbReference type="GO" id="GO:0070004">
    <property type="term" value="F:cysteine-type exopeptidase activity"/>
    <property type="evidence" value="ECO:0007669"/>
    <property type="project" value="InterPro"/>
</dbReference>
<dbReference type="InterPro" id="IPR005322">
    <property type="entry name" value="Peptidase_C69"/>
</dbReference>
<feature type="signal peptide" evidence="7">
    <location>
        <begin position="1"/>
        <end position="17"/>
    </location>
</feature>
<dbReference type="Pfam" id="PF03577">
    <property type="entry name" value="Peptidase_C69"/>
    <property type="match status" value="1"/>
</dbReference>
<evidence type="ECO:0000256" key="4">
    <source>
        <dbReference type="ARBA" id="ARBA00022801"/>
    </source>
</evidence>
<feature type="chain" id="PRO_5042818781" description="Dipeptidase" evidence="7">
    <location>
        <begin position="18"/>
        <end position="499"/>
    </location>
</feature>
<name>A0AAQ3C016_EDWPI</name>
<dbReference type="RefSeq" id="WP_012849103.1">
    <property type="nucleotide sequence ID" value="NC_013508.1"/>
</dbReference>
<keyword evidence="4 6" id="KW-0378">Hydrolase</keyword>
<comment type="catalytic activity">
    <reaction evidence="1">
        <text>an L-aminoacyl-L-amino acid + H2O = 2 an L-alpha-amino acid</text>
        <dbReference type="Rhea" id="RHEA:48940"/>
        <dbReference type="ChEBI" id="CHEBI:15377"/>
        <dbReference type="ChEBI" id="CHEBI:59869"/>
        <dbReference type="ChEBI" id="CHEBI:77460"/>
        <dbReference type="EC" id="3.4.13.19"/>
    </reaction>
</comment>
<keyword evidence="7" id="KW-0732">Signal</keyword>
<dbReference type="PANTHER" id="PTHR12994">
    <property type="entry name" value="SECERNIN"/>
    <property type="match status" value="1"/>
</dbReference>
<dbReference type="GO" id="GO:0006508">
    <property type="term" value="P:proteolysis"/>
    <property type="evidence" value="ECO:0007669"/>
    <property type="project" value="UniProtKB-KW"/>
</dbReference>
<keyword evidence="3 6" id="KW-0645">Protease</keyword>
<dbReference type="EMBL" id="CP118390">
    <property type="protein sequence ID" value="WDU89957.1"/>
    <property type="molecule type" value="Genomic_DNA"/>
</dbReference>
<evidence type="ECO:0000313" key="8">
    <source>
        <dbReference type="EMBL" id="WDU89957.1"/>
    </source>
</evidence>
<keyword evidence="5 6" id="KW-0224">Dipeptidase</keyword>
<accession>A0AAQ3C016</accession>
<dbReference type="InterPro" id="IPR047804">
    <property type="entry name" value="C69_dipept_A-like"/>
</dbReference>
<reference evidence="8" key="1">
    <citation type="submission" date="2022-10" db="EMBL/GenBank/DDBJ databases">
        <title>Complete genome of Ep21-8.</title>
        <authorList>
            <person name="Kang Y.-R."/>
            <person name="Kim D.-H."/>
        </authorList>
    </citation>
    <scope>NUCLEOTIDE SEQUENCE</scope>
    <source>
        <strain evidence="8">Ep21-8</strain>
    </source>
</reference>
<evidence type="ECO:0000256" key="2">
    <source>
        <dbReference type="ARBA" id="ARBA00007225"/>
    </source>
</evidence>
<dbReference type="AlphaFoldDB" id="A0AAQ3C016"/>